<keyword evidence="2 8" id="KW-0147">Chitin-binding</keyword>
<keyword evidence="8" id="KW-1015">Disulfide bond</keyword>
<gene>
    <name evidence="12" type="ORF">EX30DRAFT_375645</name>
</gene>
<reference evidence="12 13" key="1">
    <citation type="submission" date="2019-04" db="EMBL/GenBank/DDBJ databases">
        <title>Comparative genomics and transcriptomics to analyze fruiting body development in filamentous ascomycetes.</title>
        <authorList>
            <consortium name="DOE Joint Genome Institute"/>
            <person name="Lutkenhaus R."/>
            <person name="Traeger S."/>
            <person name="Breuer J."/>
            <person name="Kuo A."/>
            <person name="Lipzen A."/>
            <person name="Pangilinan J."/>
            <person name="Dilworth D."/>
            <person name="Sandor L."/>
            <person name="Poggeler S."/>
            <person name="Barry K."/>
            <person name="Grigoriev I.V."/>
            <person name="Nowrousian M."/>
        </authorList>
    </citation>
    <scope>NUCLEOTIDE SEQUENCE [LARGE SCALE GENOMIC DNA]</scope>
    <source>
        <strain evidence="12 13">CBS 389.68</strain>
    </source>
</reference>
<protein>
    <recommendedName>
        <fullName evidence="14">Chitin-binding type-1 domain-containing protein</fullName>
    </recommendedName>
</protein>
<evidence type="ECO:0000256" key="1">
    <source>
        <dbReference type="ARBA" id="ARBA00001941"/>
    </source>
</evidence>
<organism evidence="12 13">
    <name type="scientific">Ascodesmis nigricans</name>
    <dbReference type="NCBI Taxonomy" id="341454"/>
    <lineage>
        <taxon>Eukaryota</taxon>
        <taxon>Fungi</taxon>
        <taxon>Dikarya</taxon>
        <taxon>Ascomycota</taxon>
        <taxon>Pezizomycotina</taxon>
        <taxon>Pezizomycetes</taxon>
        <taxon>Pezizales</taxon>
        <taxon>Ascodesmidaceae</taxon>
        <taxon>Ascodesmis</taxon>
    </lineage>
</organism>
<comment type="cofactor">
    <cofactor evidence="1">
        <name>Co(2+)</name>
        <dbReference type="ChEBI" id="CHEBI:48828"/>
    </cofactor>
</comment>
<keyword evidence="4 9" id="KW-0732">Signal</keyword>
<evidence type="ECO:0000259" key="10">
    <source>
        <dbReference type="PROSITE" id="PS50941"/>
    </source>
</evidence>
<dbReference type="GO" id="GO:0005975">
    <property type="term" value="P:carbohydrate metabolic process"/>
    <property type="evidence" value="ECO:0007669"/>
    <property type="project" value="InterPro"/>
</dbReference>
<feature type="domain" description="Chitin-binding type-1" evidence="10">
    <location>
        <begin position="38"/>
        <end position="88"/>
    </location>
</feature>
<feature type="signal peptide" evidence="9">
    <location>
        <begin position="1"/>
        <end position="15"/>
    </location>
</feature>
<keyword evidence="6" id="KW-0119">Carbohydrate metabolism</keyword>
<sequence>MKVLIQLAFAATAIATAIPKAVSDASPLGLVKRAVSPDGTCGVLYSGNGNGYSCPTGWTKCCSEWGWCGDGAEHCGTGCQSAYGTCNGGSTPPPTTTTTTSSGPAPTTPPSSVPYGQFIYNCKTNGKFVLTFDDGPYDFTQTLLNTLAAQ</sequence>
<keyword evidence="13" id="KW-1185">Reference proteome</keyword>
<evidence type="ECO:0000256" key="6">
    <source>
        <dbReference type="ARBA" id="ARBA00023277"/>
    </source>
</evidence>
<dbReference type="SUPFAM" id="SSF88713">
    <property type="entry name" value="Glycoside hydrolase/deacetylase"/>
    <property type="match status" value="1"/>
</dbReference>
<keyword evidence="3" id="KW-0479">Metal-binding</keyword>
<evidence type="ECO:0000259" key="11">
    <source>
        <dbReference type="PROSITE" id="PS51677"/>
    </source>
</evidence>
<dbReference type="PROSITE" id="PS51677">
    <property type="entry name" value="NODB"/>
    <property type="match status" value="1"/>
</dbReference>
<feature type="domain" description="NodB homology" evidence="11">
    <location>
        <begin position="126"/>
        <end position="150"/>
    </location>
</feature>
<dbReference type="GO" id="GO:0008061">
    <property type="term" value="F:chitin binding"/>
    <property type="evidence" value="ECO:0007669"/>
    <property type="project" value="UniProtKB-UniRule"/>
</dbReference>
<keyword evidence="5" id="KW-0378">Hydrolase</keyword>
<dbReference type="InterPro" id="IPR036861">
    <property type="entry name" value="Endochitinase-like_sf"/>
</dbReference>
<evidence type="ECO:0000256" key="7">
    <source>
        <dbReference type="ARBA" id="ARBA00023285"/>
    </source>
</evidence>
<dbReference type="Gene3D" id="3.20.20.370">
    <property type="entry name" value="Glycoside hydrolase/deacetylase"/>
    <property type="match status" value="1"/>
</dbReference>
<accession>A0A4S2MHK8</accession>
<dbReference type="OrthoDB" id="1193027at2759"/>
<dbReference type="EMBL" id="ML220192">
    <property type="protein sequence ID" value="TGZ76242.1"/>
    <property type="molecule type" value="Genomic_DNA"/>
</dbReference>
<dbReference type="GO" id="GO:0016810">
    <property type="term" value="F:hydrolase activity, acting on carbon-nitrogen (but not peptide) bonds"/>
    <property type="evidence" value="ECO:0007669"/>
    <property type="project" value="InterPro"/>
</dbReference>
<evidence type="ECO:0000313" key="13">
    <source>
        <dbReference type="Proteomes" id="UP000298138"/>
    </source>
</evidence>
<dbReference type="Pfam" id="PF00187">
    <property type="entry name" value="Chitin_bind_1"/>
    <property type="match status" value="1"/>
</dbReference>
<comment type="caution">
    <text evidence="8">Lacks conserved residue(s) required for the propagation of feature annotation.</text>
</comment>
<evidence type="ECO:0008006" key="14">
    <source>
        <dbReference type="Google" id="ProtNLM"/>
    </source>
</evidence>
<feature type="non-terminal residue" evidence="12">
    <location>
        <position position="150"/>
    </location>
</feature>
<dbReference type="InParanoid" id="A0A4S2MHK8"/>
<dbReference type="InterPro" id="IPR011330">
    <property type="entry name" value="Glyco_hydro/deAcase_b/a-brl"/>
</dbReference>
<dbReference type="InterPro" id="IPR002509">
    <property type="entry name" value="NODB_dom"/>
</dbReference>
<evidence type="ECO:0000256" key="8">
    <source>
        <dbReference type="PROSITE-ProRule" id="PRU00261"/>
    </source>
</evidence>
<evidence type="ECO:0000256" key="5">
    <source>
        <dbReference type="ARBA" id="ARBA00022801"/>
    </source>
</evidence>
<dbReference type="PANTHER" id="PTHR46471">
    <property type="entry name" value="CHITIN DEACETYLASE"/>
    <property type="match status" value="1"/>
</dbReference>
<evidence type="ECO:0000256" key="9">
    <source>
        <dbReference type="SAM" id="SignalP"/>
    </source>
</evidence>
<dbReference type="PANTHER" id="PTHR46471:SF2">
    <property type="entry name" value="CHITIN DEACETYLASE-RELATED"/>
    <property type="match status" value="1"/>
</dbReference>
<dbReference type="AlphaFoldDB" id="A0A4S2MHK8"/>
<keyword evidence="7" id="KW-0170">Cobalt</keyword>
<proteinExistence type="predicted"/>
<evidence type="ECO:0000313" key="12">
    <source>
        <dbReference type="EMBL" id="TGZ76242.1"/>
    </source>
</evidence>
<evidence type="ECO:0000256" key="4">
    <source>
        <dbReference type="ARBA" id="ARBA00022729"/>
    </source>
</evidence>
<dbReference type="STRING" id="341454.A0A4S2MHK8"/>
<dbReference type="SUPFAM" id="SSF57016">
    <property type="entry name" value="Plant lectins/antimicrobial peptides"/>
    <property type="match status" value="1"/>
</dbReference>
<dbReference type="PROSITE" id="PS50941">
    <property type="entry name" value="CHIT_BIND_I_2"/>
    <property type="match status" value="1"/>
</dbReference>
<dbReference type="InterPro" id="IPR001002">
    <property type="entry name" value="Chitin-bd_1"/>
</dbReference>
<feature type="disulfide bond" evidence="8">
    <location>
        <begin position="61"/>
        <end position="75"/>
    </location>
</feature>
<evidence type="ECO:0000256" key="3">
    <source>
        <dbReference type="ARBA" id="ARBA00022723"/>
    </source>
</evidence>
<dbReference type="SMART" id="SM00270">
    <property type="entry name" value="ChtBD1"/>
    <property type="match status" value="1"/>
</dbReference>
<evidence type="ECO:0000256" key="2">
    <source>
        <dbReference type="ARBA" id="ARBA00022669"/>
    </source>
</evidence>
<dbReference type="GO" id="GO:0046872">
    <property type="term" value="F:metal ion binding"/>
    <property type="evidence" value="ECO:0007669"/>
    <property type="project" value="UniProtKB-KW"/>
</dbReference>
<name>A0A4S2MHK8_9PEZI</name>
<dbReference type="Proteomes" id="UP000298138">
    <property type="component" value="Unassembled WGS sequence"/>
</dbReference>
<feature type="chain" id="PRO_5020347893" description="Chitin-binding type-1 domain-containing protein" evidence="9">
    <location>
        <begin position="16"/>
        <end position="150"/>
    </location>
</feature>
<dbReference type="Gene3D" id="3.30.60.10">
    <property type="entry name" value="Endochitinase-like"/>
    <property type="match status" value="1"/>
</dbReference>